<accession>A0ABY8Y9G6</accession>
<protein>
    <submittedName>
        <fullName evidence="1">Nucleotidyl transferase AbiEii/AbiGii toxin family protein</fullName>
    </submittedName>
</protein>
<organism evidence="1 2">
    <name type="scientific">Proteus appendicitidis</name>
    <dbReference type="NCBI Taxonomy" id="3034648"/>
    <lineage>
        <taxon>Bacteria</taxon>
        <taxon>Pseudomonadati</taxon>
        <taxon>Pseudomonadota</taxon>
        <taxon>Gammaproteobacteria</taxon>
        <taxon>Enterobacterales</taxon>
        <taxon>Morganellaceae</taxon>
        <taxon>Proteus</taxon>
    </lineage>
</organism>
<evidence type="ECO:0000313" key="2">
    <source>
        <dbReference type="Proteomes" id="UP001226651"/>
    </source>
</evidence>
<name>A0ABY8Y9G6_9GAMM</name>
<evidence type="ECO:0000313" key="1">
    <source>
        <dbReference type="EMBL" id="WIV88883.1"/>
    </source>
</evidence>
<sequence>MIKLKNQFLEVSDALALGNPAIPEKDYWVVALLAQLATLNFDTHQIVFSGGTALAKSHVRIFRMSEDVDIKLIPTDVFNLFSRDKRKAKRKALLKEIEDILTLQSSHFSIEEKIVRDEYRYVEYQLKYPQQFSQAPCLRPIIKLELIETIPLLQVEHRSIQSLVAQLYRQSQEVGKFACVTVQSILVEKVISMLRRTMLVKRDPKRKDDPTLVRHIYDIYCINIDQQLDYKALIPLFRIVLQEDVKRFGKQHLDFVIDPIKELQLGLTELESNPLYYQRFIDFVTPMVFTTEIPNFDTCFASFKSIAQSLMINN</sequence>
<dbReference type="Gene3D" id="3.10.450.620">
    <property type="entry name" value="JHP933, nucleotidyltransferase-like core domain"/>
    <property type="match status" value="1"/>
</dbReference>
<dbReference type="GO" id="GO:0016740">
    <property type="term" value="F:transferase activity"/>
    <property type="evidence" value="ECO:0007669"/>
    <property type="project" value="UniProtKB-KW"/>
</dbReference>
<dbReference type="Pfam" id="PF08843">
    <property type="entry name" value="AbiEii"/>
    <property type="match status" value="1"/>
</dbReference>
<dbReference type="EMBL" id="CP127389">
    <property type="protein sequence ID" value="WIV88883.1"/>
    <property type="molecule type" value="Genomic_DNA"/>
</dbReference>
<keyword evidence="1" id="KW-0808">Transferase</keyword>
<dbReference type="RefSeq" id="WP_285805317.1">
    <property type="nucleotide sequence ID" value="NZ_CP127389.1"/>
</dbReference>
<keyword evidence="2" id="KW-1185">Reference proteome</keyword>
<reference evidence="1 2" key="1">
    <citation type="submission" date="2023-06" db="EMBL/GenBank/DDBJ databases">
        <title>Proteus appendicitidis sp. nov., isolated from the appendiceal pus of an appendicitis patient in Yongzhou, China.</title>
        <authorList>
            <person name="Cai X."/>
        </authorList>
    </citation>
    <scope>NUCLEOTIDE SEQUENCE [LARGE SCALE GENOMIC DNA]</scope>
    <source>
        <strain evidence="1 2">HZ0627</strain>
    </source>
</reference>
<dbReference type="InterPro" id="IPR014942">
    <property type="entry name" value="AbiEii"/>
</dbReference>
<proteinExistence type="predicted"/>
<gene>
    <name evidence="1" type="ORF">QQS39_02420</name>
</gene>
<dbReference type="Proteomes" id="UP001226651">
    <property type="component" value="Chromosome"/>
</dbReference>